<accession>A0A9X4HG96</accession>
<dbReference type="AlphaFoldDB" id="A0A9X4HG96"/>
<keyword evidence="1" id="KW-0067">ATP-binding</keyword>
<dbReference type="SUPFAM" id="SSF55874">
    <property type="entry name" value="ATPase domain of HSP90 chaperone/DNA topoisomerase II/histidine kinase"/>
    <property type="match status" value="1"/>
</dbReference>
<proteinExistence type="predicted"/>
<gene>
    <name evidence="1" type="ORF">M5G27_29825</name>
</gene>
<dbReference type="Proteomes" id="UP001148185">
    <property type="component" value="Unassembled WGS sequence"/>
</dbReference>
<dbReference type="InterPro" id="IPR036890">
    <property type="entry name" value="HATPase_C_sf"/>
</dbReference>
<name>A0A9X4HG96_9PSED</name>
<organism evidence="1 2">
    <name type="scientific">Pseudomonas shahriarae</name>
    <dbReference type="NCBI Taxonomy" id="2745512"/>
    <lineage>
        <taxon>Bacteria</taxon>
        <taxon>Pseudomonadati</taxon>
        <taxon>Pseudomonadota</taxon>
        <taxon>Gammaproteobacteria</taxon>
        <taxon>Pseudomonadales</taxon>
        <taxon>Pseudomonadaceae</taxon>
        <taxon>Pseudomonas</taxon>
    </lineage>
</organism>
<reference evidence="1 2" key="1">
    <citation type="submission" date="2022-05" db="EMBL/GenBank/DDBJ databases">
        <title>Novel Pseudomonas spp. Isolated from a Rainbow Trout Aquaculture Facility.</title>
        <authorList>
            <person name="Testerman T."/>
            <person name="Graf J."/>
        </authorList>
    </citation>
    <scope>NUCLEOTIDE SEQUENCE [LARGE SCALE GENOMIC DNA]</scope>
    <source>
        <strain evidence="1 2">ID1042</strain>
    </source>
</reference>
<keyword evidence="2" id="KW-1185">Reference proteome</keyword>
<comment type="caution">
    <text evidence="1">The sequence shown here is derived from an EMBL/GenBank/DDBJ whole genome shotgun (WGS) entry which is preliminary data.</text>
</comment>
<dbReference type="RefSeq" id="WP_273878476.1">
    <property type="nucleotide sequence ID" value="NZ_JAMDHA010000059.1"/>
</dbReference>
<protein>
    <submittedName>
        <fullName evidence="1">ATP-binding protein</fullName>
    </submittedName>
</protein>
<dbReference type="EMBL" id="JAMDHA010000059">
    <property type="protein sequence ID" value="MDD1011659.1"/>
    <property type="molecule type" value="Genomic_DNA"/>
</dbReference>
<evidence type="ECO:0000313" key="1">
    <source>
        <dbReference type="EMBL" id="MDD1011659.1"/>
    </source>
</evidence>
<evidence type="ECO:0000313" key="2">
    <source>
        <dbReference type="Proteomes" id="UP001148185"/>
    </source>
</evidence>
<dbReference type="Gene3D" id="3.30.565.10">
    <property type="entry name" value="Histidine kinase-like ATPase, C-terminal domain"/>
    <property type="match status" value="1"/>
</dbReference>
<sequence>MSQTSFEHTEQRSFSVHPSIIKTLIHEQAGSLTKAVAELVMNSVDADASLIEIEVSDAGNFVVRDNGRGFTSKSEIERFFETFGTPHDEDDAHYGRFRIGRGQIMSYASTVWRSGRFEMRVDLKGDEQFFGYQLIEHEEEAPGCTITGKVYDDDCWKWMGILERSELSSTIRYVPVPVTLNGVQVNEVPAQQSWDYEDDHAWYRFDNQAFELRLFNRGVHVCNLPAREVGVGGVATSKSALHVNLARNAVITHRCETWRKIAQTIREEFTRRLYQVTKLKGVEAMNLLHELLFSEVELAPQTQYLACCIRFIPDVFGELKAPEDFLAQEKYTLFDGVHMGIAERVQREGLATVIMPDLFHLSRAKLSEDNAQRVIPQLRERLDCAKHFPFVFIPFAQLVKALSDTSSFVSDKDLPPEELLVLKLLRSMNREVAQLTNGKRSPTRKLIAGVSDCMNGWTDGVSYIAINRRMLKGIRGQTAGGSSAKLIALLIHEYAHLDGTLGEHHHDREFYVRYHEATMRREFGLLIDKLFQKYIAGIAKLEIVPSGEHRSHLKRLSRDLGRLRGRLIARTGENV</sequence>
<keyword evidence="1" id="KW-0547">Nucleotide-binding</keyword>
<dbReference type="GO" id="GO:0005524">
    <property type="term" value="F:ATP binding"/>
    <property type="evidence" value="ECO:0007669"/>
    <property type="project" value="UniProtKB-KW"/>
</dbReference>
<dbReference type="Pfam" id="PF13589">
    <property type="entry name" value="HATPase_c_3"/>
    <property type="match status" value="1"/>
</dbReference>